<keyword evidence="2" id="KW-0560">Oxidoreductase</keyword>
<accession>A0A5B0X1V6</accession>
<organism evidence="2 3">
    <name type="scientific">Pseudohalioglobus sediminis</name>
    <dbReference type="NCBI Taxonomy" id="2606449"/>
    <lineage>
        <taxon>Bacteria</taxon>
        <taxon>Pseudomonadati</taxon>
        <taxon>Pseudomonadota</taxon>
        <taxon>Gammaproteobacteria</taxon>
        <taxon>Cellvibrionales</taxon>
        <taxon>Halieaceae</taxon>
        <taxon>Pseudohalioglobus</taxon>
    </lineage>
</organism>
<dbReference type="RefSeq" id="WP_149610309.1">
    <property type="nucleotide sequence ID" value="NZ_VTUX01000002.1"/>
</dbReference>
<dbReference type="InterPro" id="IPR036661">
    <property type="entry name" value="Luciferase-like_sf"/>
</dbReference>
<dbReference type="GO" id="GO:0016705">
    <property type="term" value="F:oxidoreductase activity, acting on paired donors, with incorporation or reduction of molecular oxygen"/>
    <property type="evidence" value="ECO:0007669"/>
    <property type="project" value="InterPro"/>
</dbReference>
<dbReference type="InterPro" id="IPR019919">
    <property type="entry name" value="Lucif-like_OxRdtase_MSMEG_2256"/>
</dbReference>
<dbReference type="NCBIfam" id="TIGR03617">
    <property type="entry name" value="F420_MSMEG_2256"/>
    <property type="match status" value="1"/>
</dbReference>
<evidence type="ECO:0000259" key="1">
    <source>
        <dbReference type="Pfam" id="PF00296"/>
    </source>
</evidence>
<dbReference type="Proteomes" id="UP000323708">
    <property type="component" value="Unassembled WGS sequence"/>
</dbReference>
<dbReference type="CDD" id="cd01097">
    <property type="entry name" value="Tetrahydromethanopterin_reductase"/>
    <property type="match status" value="1"/>
</dbReference>
<dbReference type="InterPro" id="IPR011251">
    <property type="entry name" value="Luciferase-like_dom"/>
</dbReference>
<dbReference type="PANTHER" id="PTHR43244">
    <property type="match status" value="1"/>
</dbReference>
<keyword evidence="3" id="KW-1185">Reference proteome</keyword>
<dbReference type="SUPFAM" id="SSF51679">
    <property type="entry name" value="Bacterial luciferase-like"/>
    <property type="match status" value="1"/>
</dbReference>
<name>A0A5B0X1V6_9GAMM</name>
<evidence type="ECO:0000313" key="3">
    <source>
        <dbReference type="Proteomes" id="UP000323708"/>
    </source>
</evidence>
<dbReference type="PANTHER" id="PTHR43244:SF2">
    <property type="entry name" value="CONSERVED HYPOTHETICAL ALANINE AND PROLINE-RICH PROTEIN"/>
    <property type="match status" value="1"/>
</dbReference>
<dbReference type="InterPro" id="IPR050564">
    <property type="entry name" value="F420-G6PD/mer"/>
</dbReference>
<feature type="domain" description="Luciferase-like" evidence="1">
    <location>
        <begin position="10"/>
        <end position="306"/>
    </location>
</feature>
<dbReference type="EMBL" id="VTUX01000002">
    <property type="protein sequence ID" value="KAA1193202.1"/>
    <property type="molecule type" value="Genomic_DNA"/>
</dbReference>
<gene>
    <name evidence="2" type="ORF">F0M18_05000</name>
</gene>
<sequence>MQIYTTLVQDELRAVAGEIQRLEHAGYDGVLTQENRHDPFLPLGVAAVNSDRLRLGTGVAIAFPRSPMVMANLGWDLQAASKGRFELGLGTQVKGHNERRFSVPWSAPVPRLKEYIGALRAIWRSWKTGAPLAFDGEHYRFTLMTPNFTPEAMPFSPPPVTMAAVGPAMLRLAGEVADGVRLHAFCTRKYFQNAVLPQLQTGLDRAGRNRASLQVSGGGFVVTGATDAEVERSIEFHRQRIAFYGSTRAYWPVLEQHDLLDVGEQLNAMARQSQWRDMPAVISDDVLQLFCAIGRHDQIATQIESRFAGLADAVSDSASYEMPGRLPAQVIEDIRAIPMAFQGFSAGA</sequence>
<dbReference type="EC" id="1.-.-.-" evidence="2"/>
<protein>
    <submittedName>
        <fullName evidence="2">TIGR03617 family F420-dependent LLM class oxidoreductase</fullName>
        <ecNumber evidence="2">1.-.-.-</ecNumber>
    </submittedName>
</protein>
<evidence type="ECO:0000313" key="2">
    <source>
        <dbReference type="EMBL" id="KAA1193202.1"/>
    </source>
</evidence>
<proteinExistence type="predicted"/>
<dbReference type="AlphaFoldDB" id="A0A5B0X1V6"/>
<dbReference type="Gene3D" id="3.20.20.30">
    <property type="entry name" value="Luciferase-like domain"/>
    <property type="match status" value="1"/>
</dbReference>
<comment type="caution">
    <text evidence="2">The sequence shown here is derived from an EMBL/GenBank/DDBJ whole genome shotgun (WGS) entry which is preliminary data.</text>
</comment>
<reference evidence="2 3" key="1">
    <citation type="submission" date="2019-09" db="EMBL/GenBank/DDBJ databases">
        <authorList>
            <person name="Chen X.-Y."/>
        </authorList>
    </citation>
    <scope>NUCLEOTIDE SEQUENCE [LARGE SCALE GENOMIC DNA]</scope>
    <source>
        <strain evidence="2 3">NY5</strain>
    </source>
</reference>
<dbReference type="Pfam" id="PF00296">
    <property type="entry name" value="Bac_luciferase"/>
    <property type="match status" value="1"/>
</dbReference>